<evidence type="ECO:0000256" key="4">
    <source>
        <dbReference type="ARBA" id="ARBA00023157"/>
    </source>
</evidence>
<evidence type="ECO:0000256" key="8">
    <source>
        <dbReference type="SAM" id="MobiDB-lite"/>
    </source>
</evidence>
<dbReference type="GO" id="GO:0005886">
    <property type="term" value="C:plasma membrane"/>
    <property type="evidence" value="ECO:0007669"/>
    <property type="project" value="TreeGrafter"/>
</dbReference>
<dbReference type="Gene3D" id="2.60.40.420">
    <property type="entry name" value="Cupredoxins - blue copper proteins"/>
    <property type="match status" value="1"/>
</dbReference>
<dbReference type="PANTHER" id="PTHR11304:SF29">
    <property type="entry name" value="EPHRIN"/>
    <property type="match status" value="1"/>
</dbReference>
<feature type="domain" description="Ephrin RBD" evidence="9">
    <location>
        <begin position="1"/>
        <end position="110"/>
    </location>
</feature>
<dbReference type="InterPro" id="IPR031328">
    <property type="entry name" value="Ephrin"/>
</dbReference>
<dbReference type="Proteomes" id="UP001107558">
    <property type="component" value="Chromosome 4"/>
</dbReference>
<organism evidence="10 11">
    <name type="scientific">Polypedilum vanderplanki</name>
    <name type="common">Sleeping chironomid midge</name>
    <dbReference type="NCBI Taxonomy" id="319348"/>
    <lineage>
        <taxon>Eukaryota</taxon>
        <taxon>Metazoa</taxon>
        <taxon>Ecdysozoa</taxon>
        <taxon>Arthropoda</taxon>
        <taxon>Hexapoda</taxon>
        <taxon>Insecta</taxon>
        <taxon>Pterygota</taxon>
        <taxon>Neoptera</taxon>
        <taxon>Endopterygota</taxon>
        <taxon>Diptera</taxon>
        <taxon>Nematocera</taxon>
        <taxon>Chironomoidea</taxon>
        <taxon>Chironomidae</taxon>
        <taxon>Chironominae</taxon>
        <taxon>Polypedilum</taxon>
        <taxon>Polypedilum</taxon>
    </lineage>
</organism>
<evidence type="ECO:0000313" key="11">
    <source>
        <dbReference type="Proteomes" id="UP001107558"/>
    </source>
</evidence>
<keyword evidence="5" id="KW-0325">Glycoprotein</keyword>
<keyword evidence="3 7" id="KW-0472">Membrane</keyword>
<evidence type="ECO:0000313" key="10">
    <source>
        <dbReference type="EMBL" id="KAG5667184.1"/>
    </source>
</evidence>
<proteinExistence type="inferred from homology"/>
<keyword evidence="4" id="KW-1015">Disulfide bond</keyword>
<dbReference type="InterPro" id="IPR008972">
    <property type="entry name" value="Cupredoxin"/>
</dbReference>
<dbReference type="SUPFAM" id="SSF49503">
    <property type="entry name" value="Cupredoxins"/>
    <property type="match status" value="1"/>
</dbReference>
<protein>
    <recommendedName>
        <fullName evidence="9">Ephrin RBD domain-containing protein</fullName>
    </recommendedName>
</protein>
<evidence type="ECO:0000256" key="2">
    <source>
        <dbReference type="ARBA" id="ARBA00022729"/>
    </source>
</evidence>
<dbReference type="GO" id="GO:0007411">
    <property type="term" value="P:axon guidance"/>
    <property type="evidence" value="ECO:0007669"/>
    <property type="project" value="TreeGrafter"/>
</dbReference>
<evidence type="ECO:0000256" key="5">
    <source>
        <dbReference type="ARBA" id="ARBA00023180"/>
    </source>
</evidence>
<reference evidence="10" key="1">
    <citation type="submission" date="2021-03" db="EMBL/GenBank/DDBJ databases">
        <title>Chromosome level genome of the anhydrobiotic midge Polypedilum vanderplanki.</title>
        <authorList>
            <person name="Yoshida Y."/>
            <person name="Kikawada T."/>
            <person name="Gusev O."/>
        </authorList>
    </citation>
    <scope>NUCLEOTIDE SEQUENCE</scope>
    <source>
        <strain evidence="10">NIAS01</strain>
        <tissue evidence="10">Whole body or cell culture</tissue>
    </source>
</reference>
<comment type="subcellular location">
    <subcellularLocation>
        <location evidence="1">Membrane</location>
    </subcellularLocation>
</comment>
<accession>A0A9J6BCA7</accession>
<dbReference type="PANTHER" id="PTHR11304">
    <property type="entry name" value="EPHRIN"/>
    <property type="match status" value="1"/>
</dbReference>
<dbReference type="OrthoDB" id="6250301at2759"/>
<dbReference type="PRINTS" id="PR01347">
    <property type="entry name" value="EPHRIN"/>
</dbReference>
<gene>
    <name evidence="10" type="ORF">PVAND_015179</name>
</gene>
<feature type="compositionally biased region" description="Basic and acidic residues" evidence="8">
    <location>
        <begin position="132"/>
        <end position="143"/>
    </location>
</feature>
<evidence type="ECO:0000256" key="3">
    <source>
        <dbReference type="ARBA" id="ARBA00023136"/>
    </source>
</evidence>
<dbReference type="PROSITE" id="PS51551">
    <property type="entry name" value="EPHRIN_RBD_2"/>
    <property type="match status" value="1"/>
</dbReference>
<evidence type="ECO:0000259" key="9">
    <source>
        <dbReference type="PROSITE" id="PS51551"/>
    </source>
</evidence>
<evidence type="ECO:0000256" key="1">
    <source>
        <dbReference type="ARBA" id="ARBA00004370"/>
    </source>
</evidence>
<keyword evidence="11" id="KW-1185">Reference proteome</keyword>
<feature type="compositionally biased region" description="Basic and acidic residues" evidence="8">
    <location>
        <begin position="153"/>
        <end position="165"/>
    </location>
</feature>
<dbReference type="AlphaFoldDB" id="A0A9J6BCA7"/>
<evidence type="ECO:0000256" key="7">
    <source>
        <dbReference type="RuleBase" id="RU004375"/>
    </source>
</evidence>
<dbReference type="InterPro" id="IPR001799">
    <property type="entry name" value="Ephrin_RBD"/>
</dbReference>
<dbReference type="GO" id="GO:0046875">
    <property type="term" value="F:ephrin receptor binding"/>
    <property type="evidence" value="ECO:0007669"/>
    <property type="project" value="TreeGrafter"/>
</dbReference>
<dbReference type="EMBL" id="JADBJN010000004">
    <property type="protein sequence ID" value="KAG5667184.1"/>
    <property type="molecule type" value="Genomic_DNA"/>
</dbReference>
<comment type="caution">
    <text evidence="10">The sequence shown here is derived from an EMBL/GenBank/DDBJ whole genome shotgun (WGS) entry which is preliminary data.</text>
</comment>
<dbReference type="Pfam" id="PF00812">
    <property type="entry name" value="Ephrin"/>
    <property type="match status" value="1"/>
</dbReference>
<dbReference type="GO" id="GO:0048013">
    <property type="term" value="P:ephrin receptor signaling pathway"/>
    <property type="evidence" value="ECO:0007669"/>
    <property type="project" value="TreeGrafter"/>
</dbReference>
<feature type="region of interest" description="Disordered" evidence="8">
    <location>
        <begin position="114"/>
        <end position="187"/>
    </location>
</feature>
<comment type="caution">
    <text evidence="6">Lacks conserved residue(s) required for the propagation of feature annotation.</text>
</comment>
<keyword evidence="2" id="KW-0732">Signal</keyword>
<dbReference type="CDD" id="cd02675">
    <property type="entry name" value="Ephrin_ectodomain"/>
    <property type="match status" value="1"/>
</dbReference>
<name>A0A9J6BCA7_POLVA</name>
<feature type="compositionally biased region" description="Low complexity" evidence="8">
    <location>
        <begin position="119"/>
        <end position="131"/>
    </location>
</feature>
<comment type="similarity">
    <text evidence="6 7">Belongs to the ephrin family.</text>
</comment>
<sequence>MHQVHILCPLYDKSTNENETEKYIIYNVSKVEYETCRITNPNPRIIAICDKPYTINLVTISFRPFTPQPGGLEFKPGKDYYFISTSTDGDMHRRIGGRCQSHHTKVIFKVFGGDTEAQKTTTPKTTTSTTPEPRKRAPPHIDWESPGNAWRNHHNDEPYGDHRQSSDVSPPQYGNRINQAHSSTQRPVFVNSNNNGYGSSGTSGFTVNKPTKKTNDYDTRQNEVIKTEELTYNNNSSSISHCISHSMVFFSLIIAVLSQVLKK</sequence>
<feature type="compositionally biased region" description="Polar residues" evidence="8">
    <location>
        <begin position="175"/>
        <end position="186"/>
    </location>
</feature>
<evidence type="ECO:0000256" key="6">
    <source>
        <dbReference type="PROSITE-ProRule" id="PRU00884"/>
    </source>
</evidence>